<name>V5G774_ANOGL</name>
<feature type="non-terminal residue" evidence="1">
    <location>
        <position position="1"/>
    </location>
</feature>
<organism evidence="1">
    <name type="scientific">Anoplophora glabripennis</name>
    <name type="common">Asian longhorn beetle</name>
    <name type="synonym">Anoplophora nobilis</name>
    <dbReference type="NCBI Taxonomy" id="217634"/>
    <lineage>
        <taxon>Eukaryota</taxon>
        <taxon>Metazoa</taxon>
        <taxon>Ecdysozoa</taxon>
        <taxon>Arthropoda</taxon>
        <taxon>Hexapoda</taxon>
        <taxon>Insecta</taxon>
        <taxon>Pterygota</taxon>
        <taxon>Neoptera</taxon>
        <taxon>Endopterygota</taxon>
        <taxon>Coleoptera</taxon>
        <taxon>Polyphaga</taxon>
        <taxon>Cucujiformia</taxon>
        <taxon>Chrysomeloidea</taxon>
        <taxon>Cerambycidae</taxon>
        <taxon>Lamiinae</taxon>
        <taxon>Lamiini</taxon>
        <taxon>Anoplophora</taxon>
    </lineage>
</organism>
<protein>
    <submittedName>
        <fullName evidence="1">Uncharacterized protein</fullName>
    </submittedName>
</protein>
<reference evidence="1" key="1">
    <citation type="submission" date="2013-07" db="EMBL/GenBank/DDBJ databases">
        <title>Midgut Transcriptome Profiling of Anoplphora glabripennis, a Lignocellulose Degrading, Wood-Boring Cerambycid.</title>
        <authorList>
            <person name="Scully E.D."/>
            <person name="Hoover K."/>
            <person name="Carlson J.E."/>
            <person name="Tien M."/>
            <person name="Geib S.M."/>
        </authorList>
    </citation>
    <scope>NUCLEOTIDE SEQUENCE</scope>
</reference>
<sequence>SVYVREVELSVSLDPNKFWGFINNKNKRSRIPGRMQLNDSSFDSSQSIVTAFAEFFSSVFLDSDNQSFDNDTVSFSNLHIIINTISEKDIIMASKKLKNKMTA</sequence>
<dbReference type="AlphaFoldDB" id="V5G774"/>
<proteinExistence type="predicted"/>
<accession>V5G774</accession>
<evidence type="ECO:0000313" key="1">
    <source>
        <dbReference type="EMBL" id="JAB59884.1"/>
    </source>
</evidence>
<dbReference type="EMBL" id="GALX01008582">
    <property type="protein sequence ID" value="JAB59884.1"/>
    <property type="molecule type" value="Transcribed_RNA"/>
</dbReference>
<feature type="non-terminal residue" evidence="1">
    <location>
        <position position="103"/>
    </location>
</feature>